<accession>A0A3P7SZN7</accession>
<dbReference type="STRING" id="318479.A0A3P7SZN7"/>
<comment type="subcellular location">
    <subcellularLocation>
        <location evidence="1">Membrane</location>
        <topology evidence="1">Multi-pass membrane protein</topology>
    </subcellularLocation>
</comment>
<evidence type="ECO:0000256" key="5">
    <source>
        <dbReference type="ARBA" id="ARBA00023136"/>
    </source>
</evidence>
<feature type="transmembrane region" description="Helical" evidence="7">
    <location>
        <begin position="182"/>
        <end position="201"/>
    </location>
</feature>
<feature type="transmembrane region" description="Helical" evidence="7">
    <location>
        <begin position="46"/>
        <end position="68"/>
    </location>
</feature>
<dbReference type="Pfam" id="PF03006">
    <property type="entry name" value="HlyIII"/>
    <property type="match status" value="1"/>
</dbReference>
<evidence type="ECO:0008006" key="10">
    <source>
        <dbReference type="Google" id="ProtNLM"/>
    </source>
</evidence>
<dbReference type="PANTHER" id="PTHR20855">
    <property type="entry name" value="ADIPOR/PROGESTIN RECEPTOR-RELATED"/>
    <property type="match status" value="1"/>
</dbReference>
<reference evidence="8 9" key="1">
    <citation type="submission" date="2018-11" db="EMBL/GenBank/DDBJ databases">
        <authorList>
            <consortium name="Pathogen Informatics"/>
        </authorList>
    </citation>
    <scope>NUCLEOTIDE SEQUENCE [LARGE SCALE GENOMIC DNA]</scope>
</reference>
<keyword evidence="9" id="KW-1185">Reference proteome</keyword>
<dbReference type="Proteomes" id="UP000274756">
    <property type="component" value="Unassembled WGS sequence"/>
</dbReference>
<evidence type="ECO:0000256" key="2">
    <source>
        <dbReference type="ARBA" id="ARBA00007018"/>
    </source>
</evidence>
<evidence type="ECO:0000256" key="3">
    <source>
        <dbReference type="ARBA" id="ARBA00022692"/>
    </source>
</evidence>
<gene>
    <name evidence="8" type="ORF">DME_LOCUS5702</name>
</gene>
<keyword evidence="6" id="KW-0479">Metal-binding</keyword>
<protein>
    <recommendedName>
        <fullName evidence="10">Progestin and adipoQ receptor family member 3</fullName>
    </recommendedName>
</protein>
<dbReference type="AlphaFoldDB" id="A0A3P7SZN7"/>
<name>A0A3P7SZN7_DRAME</name>
<keyword evidence="3 7" id="KW-0812">Transmembrane</keyword>
<dbReference type="InterPro" id="IPR004254">
    <property type="entry name" value="AdipoR/HlyIII-related"/>
</dbReference>
<feature type="transmembrane region" description="Helical" evidence="7">
    <location>
        <begin position="80"/>
        <end position="100"/>
    </location>
</feature>
<sequence length="301" mass="35033">MCISKKQIFDKTNLRAKKKASDFLRFLRNTSSNFSVLQWNNETINIWSHLLGFLYFAWLQYHAIFEVLPRFDAHFSDYLTINLCIFGVQLCMLLSVSYHIFGAANISQRRVLLRFDMFGISAGLISIYLIGIYTAFICFQEWQTNYFILIGILSAFTASLPLKENIIDSKLNGACCIGYLHIWYTSVAIFSIVPAVHWIMLNGGLHTDAVMKLLPRLFILYILAMLAFVFYASMIPERFSPGKFDVIGCSHQWWHLLILTAMIYWMNSGLEVLTYYRMFPEACHMEIMQSFNYTTLWCLHL</sequence>
<dbReference type="GO" id="GO:0046872">
    <property type="term" value="F:metal ion binding"/>
    <property type="evidence" value="ECO:0007669"/>
    <property type="project" value="UniProtKB-KW"/>
</dbReference>
<feature type="binding site" evidence="6">
    <location>
        <position position="255"/>
    </location>
    <ligand>
        <name>Zn(2+)</name>
        <dbReference type="ChEBI" id="CHEBI:29105"/>
    </ligand>
</feature>
<dbReference type="EMBL" id="UYYG01001153">
    <property type="protein sequence ID" value="VDN55729.1"/>
    <property type="molecule type" value="Genomic_DNA"/>
</dbReference>
<keyword evidence="4 7" id="KW-1133">Transmembrane helix</keyword>
<feature type="binding site" evidence="6">
    <location>
        <position position="251"/>
    </location>
    <ligand>
        <name>Zn(2+)</name>
        <dbReference type="ChEBI" id="CHEBI:29105"/>
    </ligand>
</feature>
<evidence type="ECO:0000313" key="8">
    <source>
        <dbReference type="EMBL" id="VDN55729.1"/>
    </source>
</evidence>
<comment type="similarity">
    <text evidence="2">Belongs to the ADIPOR family.</text>
</comment>
<dbReference type="GO" id="GO:0016020">
    <property type="term" value="C:membrane"/>
    <property type="evidence" value="ECO:0007669"/>
    <property type="project" value="UniProtKB-SubCell"/>
</dbReference>
<keyword evidence="6" id="KW-0862">Zinc</keyword>
<feature type="transmembrane region" description="Helical" evidence="7">
    <location>
        <begin position="253"/>
        <end position="276"/>
    </location>
</feature>
<dbReference type="OrthoDB" id="529367at2759"/>
<dbReference type="GO" id="GO:0038023">
    <property type="term" value="F:signaling receptor activity"/>
    <property type="evidence" value="ECO:0007669"/>
    <property type="project" value="TreeGrafter"/>
</dbReference>
<evidence type="ECO:0000256" key="1">
    <source>
        <dbReference type="ARBA" id="ARBA00004141"/>
    </source>
</evidence>
<evidence type="ECO:0000256" key="4">
    <source>
        <dbReference type="ARBA" id="ARBA00022989"/>
    </source>
</evidence>
<proteinExistence type="inferred from homology"/>
<evidence type="ECO:0000313" key="9">
    <source>
        <dbReference type="Proteomes" id="UP000274756"/>
    </source>
</evidence>
<feature type="binding site" evidence="6">
    <location>
        <position position="99"/>
    </location>
    <ligand>
        <name>Zn(2+)</name>
        <dbReference type="ChEBI" id="CHEBI:29105"/>
    </ligand>
</feature>
<keyword evidence="5 7" id="KW-0472">Membrane</keyword>
<feature type="transmembrane region" description="Helical" evidence="7">
    <location>
        <begin position="213"/>
        <end position="233"/>
    </location>
</feature>
<evidence type="ECO:0000256" key="6">
    <source>
        <dbReference type="PIRSR" id="PIRSR604254-1"/>
    </source>
</evidence>
<organism evidence="8 9">
    <name type="scientific">Dracunculus medinensis</name>
    <name type="common">Guinea worm</name>
    <dbReference type="NCBI Taxonomy" id="318479"/>
    <lineage>
        <taxon>Eukaryota</taxon>
        <taxon>Metazoa</taxon>
        <taxon>Ecdysozoa</taxon>
        <taxon>Nematoda</taxon>
        <taxon>Chromadorea</taxon>
        <taxon>Rhabditida</taxon>
        <taxon>Spirurina</taxon>
        <taxon>Dracunculoidea</taxon>
        <taxon>Dracunculidae</taxon>
        <taxon>Dracunculus</taxon>
    </lineage>
</organism>
<dbReference type="PANTHER" id="PTHR20855:SF15">
    <property type="entry name" value="PROGESTIN AND ADIPOQ RECEPTOR FAMILY MEMBER 3"/>
    <property type="match status" value="1"/>
</dbReference>
<feature type="transmembrane region" description="Helical" evidence="7">
    <location>
        <begin position="120"/>
        <end position="139"/>
    </location>
</feature>
<evidence type="ECO:0000256" key="7">
    <source>
        <dbReference type="SAM" id="Phobius"/>
    </source>
</evidence>